<dbReference type="KEGG" id="rsa:RSal33209_1770"/>
<feature type="region of interest" description="Disordered" evidence="1">
    <location>
        <begin position="52"/>
        <end position="84"/>
    </location>
</feature>
<dbReference type="AlphaFoldDB" id="A9WMX4"/>
<feature type="compositionally biased region" description="Polar residues" evidence="1">
    <location>
        <begin position="27"/>
        <end position="36"/>
    </location>
</feature>
<dbReference type="HOGENOM" id="CLU_2059483_0_0_11"/>
<keyword evidence="3" id="KW-1185">Reference proteome</keyword>
<evidence type="ECO:0000313" key="2">
    <source>
        <dbReference type="EMBL" id="ABY23505.1"/>
    </source>
</evidence>
<evidence type="ECO:0000313" key="3">
    <source>
        <dbReference type="Proteomes" id="UP000002007"/>
    </source>
</evidence>
<gene>
    <name evidence="2" type="ordered locus">RSal33209_1770</name>
</gene>
<protein>
    <submittedName>
        <fullName evidence="2">Uncharacterized protein</fullName>
    </submittedName>
</protein>
<evidence type="ECO:0000256" key="1">
    <source>
        <dbReference type="SAM" id="MobiDB-lite"/>
    </source>
</evidence>
<dbReference type="EMBL" id="CP000910">
    <property type="protein sequence ID" value="ABY23505.1"/>
    <property type="molecule type" value="Genomic_DNA"/>
</dbReference>
<reference evidence="3" key="1">
    <citation type="journal article" date="2008" name="J. Bacteriol.">
        <title>Genome sequence of the fish pathogen Renibacterium salmoninarum suggests reductive evolution away from an environmental Arthrobacter ancestor.</title>
        <authorList>
            <person name="Wiens G.D."/>
            <person name="Rockey D.D."/>
            <person name="Wu Z."/>
            <person name="Chang J."/>
            <person name="Levy R."/>
            <person name="Crane S."/>
            <person name="Chen D.S."/>
            <person name="Capri G.R."/>
            <person name="Burnett J.R."/>
            <person name="Sudheesh P.S."/>
            <person name="Schipma M.J."/>
            <person name="Burd H."/>
            <person name="Bhattacharyya A."/>
            <person name="Rhodes L.D."/>
            <person name="Kaul R."/>
            <person name="Strom M.S."/>
        </authorList>
    </citation>
    <scope>NUCLEOTIDE SEQUENCE [LARGE SCALE GENOMIC DNA]</scope>
    <source>
        <strain evidence="3">ATCC 33209 / DSM 20767 / JCM 11484 / NBRC 15589 / NCIMB 2235</strain>
    </source>
</reference>
<organism evidence="2 3">
    <name type="scientific">Renibacterium salmoninarum (strain ATCC 33209 / DSM 20767 / JCM 11484 / NBRC 15589 / NCIMB 2235)</name>
    <dbReference type="NCBI Taxonomy" id="288705"/>
    <lineage>
        <taxon>Bacteria</taxon>
        <taxon>Bacillati</taxon>
        <taxon>Actinomycetota</taxon>
        <taxon>Actinomycetes</taxon>
        <taxon>Micrococcales</taxon>
        <taxon>Micrococcaceae</taxon>
        <taxon>Renibacterium</taxon>
    </lineage>
</organism>
<proteinExistence type="predicted"/>
<name>A9WMX4_RENSM</name>
<sequence length="119" mass="12154">MSANFVAGLALRVVSATRRHSPKAAKTYTQRNPTKNKAVSTVVSLCSCASTNNSSTTKYNNAAAPKASTAASTASGAPAKRNNAINAPTKVKSESAKVTNAALTGAMNRPGVSGGFLRR</sequence>
<feature type="compositionally biased region" description="Low complexity" evidence="1">
    <location>
        <begin position="52"/>
        <end position="80"/>
    </location>
</feature>
<accession>A9WMX4</accession>
<feature type="region of interest" description="Disordered" evidence="1">
    <location>
        <begin position="16"/>
        <end position="36"/>
    </location>
</feature>
<dbReference type="Proteomes" id="UP000002007">
    <property type="component" value="Chromosome"/>
</dbReference>